<gene>
    <name evidence="3" type="ORF">Z519_11563</name>
</gene>
<dbReference type="GO" id="GO:0009450">
    <property type="term" value="P:gamma-aminobutyric acid catabolic process"/>
    <property type="evidence" value="ECO:0007669"/>
    <property type="project" value="TreeGrafter"/>
</dbReference>
<keyword evidence="1" id="KW-0560">Oxidoreductase</keyword>
<dbReference type="Pfam" id="PF00171">
    <property type="entry name" value="Aldedh"/>
    <property type="match status" value="2"/>
</dbReference>
<dbReference type="Gene3D" id="3.40.605.10">
    <property type="entry name" value="Aldehyde Dehydrogenase, Chain A, domain 1"/>
    <property type="match status" value="2"/>
</dbReference>
<evidence type="ECO:0000259" key="2">
    <source>
        <dbReference type="Pfam" id="PF00171"/>
    </source>
</evidence>
<dbReference type="InterPro" id="IPR015590">
    <property type="entry name" value="Aldehyde_DH_dom"/>
</dbReference>
<evidence type="ECO:0000313" key="3">
    <source>
        <dbReference type="EMBL" id="KIW87978.1"/>
    </source>
</evidence>
<dbReference type="InterPro" id="IPR016163">
    <property type="entry name" value="Ald_DH_C"/>
</dbReference>
<organism evidence="3 4">
    <name type="scientific">Cladophialophora bantiana (strain ATCC 10958 / CBS 173.52 / CDC B-1940 / NIH 8579)</name>
    <name type="common">Xylohypha bantiana</name>
    <dbReference type="NCBI Taxonomy" id="1442370"/>
    <lineage>
        <taxon>Eukaryota</taxon>
        <taxon>Fungi</taxon>
        <taxon>Dikarya</taxon>
        <taxon>Ascomycota</taxon>
        <taxon>Pezizomycotina</taxon>
        <taxon>Eurotiomycetes</taxon>
        <taxon>Chaetothyriomycetidae</taxon>
        <taxon>Chaetothyriales</taxon>
        <taxon>Herpotrichiellaceae</taxon>
        <taxon>Cladophialophora</taxon>
    </lineage>
</organism>
<dbReference type="AlphaFoldDB" id="A0A0D2H3V8"/>
<dbReference type="RefSeq" id="XP_016614647.1">
    <property type="nucleotide sequence ID" value="XM_016769274.1"/>
</dbReference>
<proteinExistence type="predicted"/>
<evidence type="ECO:0000256" key="1">
    <source>
        <dbReference type="ARBA" id="ARBA00023002"/>
    </source>
</evidence>
<dbReference type="SUPFAM" id="SSF53720">
    <property type="entry name" value="ALDH-like"/>
    <property type="match status" value="1"/>
</dbReference>
<dbReference type="OrthoDB" id="310895at2759"/>
<protein>
    <recommendedName>
        <fullName evidence="2">Aldehyde dehydrogenase domain-containing protein</fullName>
    </recommendedName>
</protein>
<dbReference type="InterPro" id="IPR016161">
    <property type="entry name" value="Ald_DH/histidinol_DH"/>
</dbReference>
<dbReference type="GO" id="GO:0004777">
    <property type="term" value="F:succinate-semialdehyde dehydrogenase (NAD+) activity"/>
    <property type="evidence" value="ECO:0007669"/>
    <property type="project" value="TreeGrafter"/>
</dbReference>
<feature type="domain" description="Aldehyde dehydrogenase" evidence="2">
    <location>
        <begin position="173"/>
        <end position="301"/>
    </location>
</feature>
<name>A0A0D2H3V8_CLAB1</name>
<dbReference type="InterPro" id="IPR050740">
    <property type="entry name" value="Aldehyde_DH_Superfamily"/>
</dbReference>
<dbReference type="HOGENOM" id="CLU_921342_0_0_1"/>
<sequence>MVPKILAGIKRKDFLRSQAFIDDVWVDAVSGKTLDMIDPATLEKLATFPEMGTADRTSKQQHVNGRAEVAYGASFLEWSAGEAEWTHGETIPSANLAQRIVNIKQPIGVATCLVPWNLPIAMIIRKVGAALAAGCTTAWKPAGRHHYRHWHLANLAKEAGFPREVSTSSPLSIAWPRILVQAGIHDKFVSVLIEKVKALKVGPGTGEGADIGALTHERAVEKAMKHIVSAVEQGGKSLRGEAQVIPRVATLSSPPSSKNMARITSTWKEESFAPILGVYKFETEEEGISLANDCDVGLDSFI</sequence>
<dbReference type="Gene3D" id="3.40.309.10">
    <property type="entry name" value="Aldehyde Dehydrogenase, Chain A, domain 2"/>
    <property type="match status" value="1"/>
</dbReference>
<dbReference type="InterPro" id="IPR016162">
    <property type="entry name" value="Ald_DH_N"/>
</dbReference>
<keyword evidence="4" id="KW-1185">Reference proteome</keyword>
<dbReference type="Proteomes" id="UP000053789">
    <property type="component" value="Unassembled WGS sequence"/>
</dbReference>
<dbReference type="GeneID" id="27704491"/>
<reference evidence="3" key="1">
    <citation type="submission" date="2015-01" db="EMBL/GenBank/DDBJ databases">
        <title>The Genome Sequence of Cladophialophora bantiana CBS 173.52.</title>
        <authorList>
            <consortium name="The Broad Institute Genomics Platform"/>
            <person name="Cuomo C."/>
            <person name="de Hoog S."/>
            <person name="Gorbushina A."/>
            <person name="Stielow B."/>
            <person name="Teixiera M."/>
            <person name="Abouelleil A."/>
            <person name="Chapman S.B."/>
            <person name="Priest M."/>
            <person name="Young S.K."/>
            <person name="Wortman J."/>
            <person name="Nusbaum C."/>
            <person name="Birren B."/>
        </authorList>
    </citation>
    <scope>NUCLEOTIDE SEQUENCE [LARGE SCALE GENOMIC DNA]</scope>
    <source>
        <strain evidence="3">CBS 173.52</strain>
    </source>
</reference>
<feature type="domain" description="Aldehyde dehydrogenase" evidence="2">
    <location>
        <begin position="64"/>
        <end position="165"/>
    </location>
</feature>
<dbReference type="GO" id="GO:0005737">
    <property type="term" value="C:cytoplasm"/>
    <property type="evidence" value="ECO:0007669"/>
    <property type="project" value="TreeGrafter"/>
</dbReference>
<accession>A0A0D2H3V8</accession>
<evidence type="ECO:0000313" key="4">
    <source>
        <dbReference type="Proteomes" id="UP000053789"/>
    </source>
</evidence>
<dbReference type="EMBL" id="KN847001">
    <property type="protein sequence ID" value="KIW87978.1"/>
    <property type="molecule type" value="Genomic_DNA"/>
</dbReference>
<dbReference type="PANTHER" id="PTHR43353:SF5">
    <property type="entry name" value="SUCCINATE-SEMIALDEHYDE DEHYDROGENASE, MITOCHONDRIAL"/>
    <property type="match status" value="1"/>
</dbReference>
<dbReference type="PANTHER" id="PTHR43353">
    <property type="entry name" value="SUCCINATE-SEMIALDEHYDE DEHYDROGENASE, MITOCHONDRIAL"/>
    <property type="match status" value="1"/>
</dbReference>